<gene>
    <name evidence="3" type="ORF">SAMN04487993_100167</name>
</gene>
<keyword evidence="3" id="KW-0808">Transferase</keyword>
<name>A0A1G8HVJ3_9RHOB</name>
<feature type="domain" description="N-acetyltransferase" evidence="2">
    <location>
        <begin position="12"/>
        <end position="169"/>
    </location>
</feature>
<dbReference type="RefSeq" id="WP_089841939.1">
    <property type="nucleotide sequence ID" value="NZ_FNEJ01000001.1"/>
</dbReference>
<dbReference type="STRING" id="555512.SAMN04487993_100167"/>
<proteinExistence type="predicted"/>
<evidence type="ECO:0000313" key="4">
    <source>
        <dbReference type="Proteomes" id="UP000199093"/>
    </source>
</evidence>
<evidence type="ECO:0000313" key="3">
    <source>
        <dbReference type="EMBL" id="SDI10634.1"/>
    </source>
</evidence>
<feature type="region of interest" description="Disordered" evidence="1">
    <location>
        <begin position="147"/>
        <end position="178"/>
    </location>
</feature>
<dbReference type="Gene3D" id="3.40.630.30">
    <property type="match status" value="1"/>
</dbReference>
<reference evidence="3 4" key="1">
    <citation type="submission" date="2016-10" db="EMBL/GenBank/DDBJ databases">
        <authorList>
            <person name="de Groot N.N."/>
        </authorList>
    </citation>
    <scope>NUCLEOTIDE SEQUENCE [LARGE SCALE GENOMIC DNA]</scope>
    <source>
        <strain evidence="3 4">DSM 26424</strain>
    </source>
</reference>
<evidence type="ECO:0000256" key="1">
    <source>
        <dbReference type="SAM" id="MobiDB-lite"/>
    </source>
</evidence>
<evidence type="ECO:0000259" key="2">
    <source>
        <dbReference type="PROSITE" id="PS51186"/>
    </source>
</evidence>
<dbReference type="PANTHER" id="PTHR43792">
    <property type="entry name" value="GNAT FAMILY, PUTATIVE (AFU_ORTHOLOGUE AFUA_3G00765)-RELATED-RELATED"/>
    <property type="match status" value="1"/>
</dbReference>
<dbReference type="InterPro" id="IPR000182">
    <property type="entry name" value="GNAT_dom"/>
</dbReference>
<dbReference type="InterPro" id="IPR051531">
    <property type="entry name" value="N-acetyltransferase"/>
</dbReference>
<dbReference type="Pfam" id="PF13302">
    <property type="entry name" value="Acetyltransf_3"/>
    <property type="match status" value="1"/>
</dbReference>
<keyword evidence="4" id="KW-1185">Reference proteome</keyword>
<sequence>MRTAPVLSTARLRLRPHVLDDMAALEAFYATDRAAFMGRPNTRTQLWYGFASEVGSWDLMGHGAWAITTQDGALVGQVAITQPPHFPEREIGWLLFEGHDGKGYATEAALTALRWGWQAGFATLVSYITPENARSVALARRLGAVHDPDAALPEGDGPEGTVVWRHAPDTDGSPEAYA</sequence>
<dbReference type="Proteomes" id="UP000199093">
    <property type="component" value="Unassembled WGS sequence"/>
</dbReference>
<dbReference type="InterPro" id="IPR016181">
    <property type="entry name" value="Acyl_CoA_acyltransferase"/>
</dbReference>
<dbReference type="EMBL" id="FNEJ01000001">
    <property type="protein sequence ID" value="SDI10634.1"/>
    <property type="molecule type" value="Genomic_DNA"/>
</dbReference>
<dbReference type="PROSITE" id="PS51186">
    <property type="entry name" value="GNAT"/>
    <property type="match status" value="1"/>
</dbReference>
<dbReference type="PANTHER" id="PTHR43792:SF1">
    <property type="entry name" value="N-ACETYLTRANSFERASE DOMAIN-CONTAINING PROTEIN"/>
    <property type="match status" value="1"/>
</dbReference>
<organism evidence="3 4">
    <name type="scientific">Salipiger marinus</name>
    <dbReference type="NCBI Taxonomy" id="555512"/>
    <lineage>
        <taxon>Bacteria</taxon>
        <taxon>Pseudomonadati</taxon>
        <taxon>Pseudomonadota</taxon>
        <taxon>Alphaproteobacteria</taxon>
        <taxon>Rhodobacterales</taxon>
        <taxon>Roseobacteraceae</taxon>
        <taxon>Salipiger</taxon>
    </lineage>
</organism>
<dbReference type="GO" id="GO:0016747">
    <property type="term" value="F:acyltransferase activity, transferring groups other than amino-acyl groups"/>
    <property type="evidence" value="ECO:0007669"/>
    <property type="project" value="InterPro"/>
</dbReference>
<dbReference type="SUPFAM" id="SSF55729">
    <property type="entry name" value="Acyl-CoA N-acyltransferases (Nat)"/>
    <property type="match status" value="1"/>
</dbReference>
<dbReference type="AlphaFoldDB" id="A0A1G8HVJ3"/>
<dbReference type="OrthoDB" id="6293260at2"/>
<accession>A0A1G8HVJ3</accession>
<protein>
    <submittedName>
        <fullName evidence="3">Protein N-acetyltransferase, RimJ/RimL family</fullName>
    </submittedName>
</protein>